<dbReference type="EMBL" id="QZWG01000012">
    <property type="protein sequence ID" value="RZB76230.1"/>
    <property type="molecule type" value="Genomic_DNA"/>
</dbReference>
<gene>
    <name evidence="2" type="ORF">D0Y65_034639</name>
</gene>
<name>A0A445HRG0_GLYSO</name>
<reference evidence="2 3" key="1">
    <citation type="submission" date="2018-09" db="EMBL/GenBank/DDBJ databases">
        <title>A high-quality reference genome of wild soybean provides a powerful tool to mine soybean genomes.</title>
        <authorList>
            <person name="Xie M."/>
            <person name="Chung C.Y.L."/>
            <person name="Li M.-W."/>
            <person name="Wong F.-L."/>
            <person name="Chan T.-F."/>
            <person name="Lam H.-M."/>
        </authorList>
    </citation>
    <scope>NUCLEOTIDE SEQUENCE [LARGE SCALE GENOMIC DNA]</scope>
    <source>
        <strain evidence="3">cv. W05</strain>
        <tissue evidence="2">Hypocotyl of etiolated seedlings</tissue>
    </source>
</reference>
<dbReference type="EMBL" id="QZWG01000012">
    <property type="protein sequence ID" value="RZB76229.1"/>
    <property type="molecule type" value="Genomic_DNA"/>
</dbReference>
<evidence type="ECO:0000259" key="1">
    <source>
        <dbReference type="Pfam" id="PF26130"/>
    </source>
</evidence>
<organism evidence="2 3">
    <name type="scientific">Glycine soja</name>
    <name type="common">Wild soybean</name>
    <dbReference type="NCBI Taxonomy" id="3848"/>
    <lineage>
        <taxon>Eukaryota</taxon>
        <taxon>Viridiplantae</taxon>
        <taxon>Streptophyta</taxon>
        <taxon>Embryophyta</taxon>
        <taxon>Tracheophyta</taxon>
        <taxon>Spermatophyta</taxon>
        <taxon>Magnoliopsida</taxon>
        <taxon>eudicotyledons</taxon>
        <taxon>Gunneridae</taxon>
        <taxon>Pentapetalae</taxon>
        <taxon>rosids</taxon>
        <taxon>fabids</taxon>
        <taxon>Fabales</taxon>
        <taxon>Fabaceae</taxon>
        <taxon>Papilionoideae</taxon>
        <taxon>50 kb inversion clade</taxon>
        <taxon>NPAAA clade</taxon>
        <taxon>indigoferoid/millettioid clade</taxon>
        <taxon>Phaseoleae</taxon>
        <taxon>Glycine</taxon>
        <taxon>Glycine subgen. Soja</taxon>
    </lineage>
</organism>
<feature type="domain" description="PB1-like" evidence="1">
    <location>
        <begin position="19"/>
        <end position="117"/>
    </location>
</feature>
<sequence length="201" mass="23158">MDFNNVSSTMLYNMDWTREEFMVVMHHMGKFKFEPSLHYADVKKDTFHGLNIDTWSFFEGVGLLKGLVYDGKMKFWWKAEDAQFEGNLKPFMNDNDALKLPKFALLNKCKVGIYVEHTVSIAEIVEQVDDDTVNVCGKEQLGSEDGHFLNVGESENVDGVGQSKQNSSRDVCSGELAISQMMKIAMTIFHKMQVQWQWHWL</sequence>
<dbReference type="InterPro" id="IPR058594">
    <property type="entry name" value="PB1-like_dom_pln"/>
</dbReference>
<dbReference type="AlphaFoldDB" id="A0A445HRG0"/>
<evidence type="ECO:0000313" key="3">
    <source>
        <dbReference type="Proteomes" id="UP000289340"/>
    </source>
</evidence>
<evidence type="ECO:0000313" key="2">
    <source>
        <dbReference type="EMBL" id="RZB76229.1"/>
    </source>
</evidence>
<proteinExistence type="predicted"/>
<dbReference type="Proteomes" id="UP000289340">
    <property type="component" value="Chromosome 12"/>
</dbReference>
<dbReference type="Pfam" id="PF26130">
    <property type="entry name" value="PB1-like"/>
    <property type="match status" value="1"/>
</dbReference>
<protein>
    <recommendedName>
        <fullName evidence="1">PB1-like domain-containing protein</fullName>
    </recommendedName>
</protein>
<accession>A0A445HRG0</accession>
<comment type="caution">
    <text evidence="2">The sequence shown here is derived from an EMBL/GenBank/DDBJ whole genome shotgun (WGS) entry which is preliminary data.</text>
</comment>
<keyword evidence="3" id="KW-1185">Reference proteome</keyword>